<dbReference type="GO" id="GO:0005886">
    <property type="term" value="C:plasma membrane"/>
    <property type="evidence" value="ECO:0007669"/>
    <property type="project" value="UniProtKB-SubCell"/>
</dbReference>
<dbReference type="Pfam" id="PF00672">
    <property type="entry name" value="HAMP"/>
    <property type="match status" value="1"/>
</dbReference>
<dbReference type="InterPro" id="IPR003660">
    <property type="entry name" value="HAMP_dom"/>
</dbReference>
<evidence type="ECO:0000313" key="8">
    <source>
        <dbReference type="EMBL" id="QGQ97813.1"/>
    </source>
</evidence>
<dbReference type="Gene3D" id="6.10.340.10">
    <property type="match status" value="1"/>
</dbReference>
<evidence type="ECO:0000259" key="6">
    <source>
        <dbReference type="PROSITE" id="PS50885"/>
    </source>
</evidence>
<dbReference type="EMBL" id="CP034235">
    <property type="protein sequence ID" value="QGQ97813.1"/>
    <property type="molecule type" value="Genomic_DNA"/>
</dbReference>
<keyword evidence="2" id="KW-1003">Cell membrane</keyword>
<dbReference type="InterPro" id="IPR035919">
    <property type="entry name" value="EAL_sf"/>
</dbReference>
<keyword evidence="9" id="KW-1185">Reference proteome</keyword>
<dbReference type="SMART" id="SM00052">
    <property type="entry name" value="EAL"/>
    <property type="match status" value="1"/>
</dbReference>
<evidence type="ECO:0000259" key="7">
    <source>
        <dbReference type="PROSITE" id="PS50887"/>
    </source>
</evidence>
<feature type="transmembrane region" description="Helical" evidence="4">
    <location>
        <begin position="321"/>
        <end position="350"/>
    </location>
</feature>
<evidence type="ECO:0000256" key="3">
    <source>
        <dbReference type="ARBA" id="ARBA00023136"/>
    </source>
</evidence>
<dbReference type="InterPro" id="IPR001633">
    <property type="entry name" value="EAL_dom"/>
</dbReference>
<name>A0A6B8RQQ0_9BACL</name>
<organism evidence="8 9">
    <name type="scientific">Paenibacillus psychroresistens</name>
    <dbReference type="NCBI Taxonomy" id="1778678"/>
    <lineage>
        <taxon>Bacteria</taxon>
        <taxon>Bacillati</taxon>
        <taxon>Bacillota</taxon>
        <taxon>Bacilli</taxon>
        <taxon>Bacillales</taxon>
        <taxon>Paenibacillaceae</taxon>
        <taxon>Paenibacillus</taxon>
    </lineage>
</organism>
<dbReference type="InterPro" id="IPR029787">
    <property type="entry name" value="Nucleotide_cyclase"/>
</dbReference>
<comment type="subcellular location">
    <subcellularLocation>
        <location evidence="1">Cell membrane</location>
    </subcellularLocation>
</comment>
<sequence length="833" mass="94399">MKSFFLPSVSLMNRLSYLQKFSLIGLFFLLPIGLTLYLLISDLNAQINVIKLEKKGVAYNAAIRYFIEDVQQHRGRENILLNGDAEFKDALVQKNIKILADIEVIHSAEATFDSKWQASSTWFQIEKQWDSLQKQQNKLAPVESFSLHTKIIKDSLVLINQISSYSKLKLDSDNHTYIESLLIKLPETLETIGQARGLSAGVVAKRYLSESEAYRLITLSGTINPQFDDIKKGLLNFNNSLKFKSKLPEDIDNFGVKYVTFRFAVDKLVGANPDFTEMKPNQLFDLGTEALDAGFKLYDDGLPLLNQLLNKKSDELQQKKYFVAGFTGAIWLILVYLFVGFYLSVLRAVYKLMRAAARMSNGDLSERIYLDTKDELQSVGNAYNKMAISLDNILKERDSQEEKIKFLAYHDALTRLPNRVLFQDRLGQALALAARSKELVGVMFLDLDRFKSINDTFGHSVGDILLQTVAERLKSCLRASDTVTRMGGDEFLLILTGLSEMDQITILAEKLLLVLAKPLKLESIELTISGSLGISVYPQDGNDQETLIRNADAAMYNAKSQGRNNYQLYDIRMNLLAKEQLQMEEALRKALVRDEFVLHYQPRQHVASGQITAVEALIRWQHPKLGLLYPSEFISMAEETGLIVEIGEWVLRTACLQNKAWQKMGINPKRVSVNISSIQFQRDDFYQTVLKVIEETGLEPFWLELELTESMVMRNATMTIAKLNQLRELGVKISLDDFGTGFSSLSYLKLFPIDIIKIDSSFIQDVSADSKDAAITKTIIALSRRLKLSVVAEGVETYEQLSFLRSRKCNEIQGFIISKPLAEEEITLFLQAR</sequence>
<dbReference type="Pfam" id="PF00990">
    <property type="entry name" value="GGDEF"/>
    <property type="match status" value="1"/>
</dbReference>
<reference evidence="9" key="1">
    <citation type="submission" date="2018-11" db="EMBL/GenBank/DDBJ databases">
        <title>Complete genome sequence of Paenibacillus sp. ML311-T8.</title>
        <authorList>
            <person name="Nam Y.-D."/>
            <person name="Kang J."/>
            <person name="Chung W.-H."/>
            <person name="Park Y.S."/>
        </authorList>
    </citation>
    <scope>NUCLEOTIDE SEQUENCE [LARGE SCALE GENOMIC DNA]</scope>
    <source>
        <strain evidence="9">ML311-T8</strain>
    </source>
</reference>
<dbReference type="GO" id="GO:0007165">
    <property type="term" value="P:signal transduction"/>
    <property type="evidence" value="ECO:0007669"/>
    <property type="project" value="InterPro"/>
</dbReference>
<dbReference type="SUPFAM" id="SSF55073">
    <property type="entry name" value="Nucleotide cyclase"/>
    <property type="match status" value="1"/>
</dbReference>
<feature type="domain" description="HAMP" evidence="6">
    <location>
        <begin position="343"/>
        <end position="395"/>
    </location>
</feature>
<dbReference type="Proteomes" id="UP000426246">
    <property type="component" value="Chromosome"/>
</dbReference>
<evidence type="ECO:0000256" key="2">
    <source>
        <dbReference type="ARBA" id="ARBA00022475"/>
    </source>
</evidence>
<protein>
    <submittedName>
        <fullName evidence="8">EAL domain-containing protein</fullName>
    </submittedName>
</protein>
<dbReference type="Pfam" id="PF00563">
    <property type="entry name" value="EAL"/>
    <property type="match status" value="1"/>
</dbReference>
<dbReference type="PANTHER" id="PTHR44757">
    <property type="entry name" value="DIGUANYLATE CYCLASE DGCP"/>
    <property type="match status" value="1"/>
</dbReference>
<keyword evidence="4" id="KW-1133">Transmembrane helix</keyword>
<dbReference type="OrthoDB" id="9759607at2"/>
<dbReference type="RefSeq" id="WP_155702913.1">
    <property type="nucleotide sequence ID" value="NZ_CP034235.1"/>
</dbReference>
<dbReference type="FunFam" id="3.30.70.270:FF:000001">
    <property type="entry name" value="Diguanylate cyclase domain protein"/>
    <property type="match status" value="1"/>
</dbReference>
<dbReference type="SUPFAM" id="SSF158472">
    <property type="entry name" value="HAMP domain-like"/>
    <property type="match status" value="1"/>
</dbReference>
<dbReference type="AlphaFoldDB" id="A0A6B8RQQ0"/>
<proteinExistence type="predicted"/>
<feature type="domain" description="GGDEF" evidence="7">
    <location>
        <begin position="438"/>
        <end position="571"/>
    </location>
</feature>
<dbReference type="SUPFAM" id="SSF141868">
    <property type="entry name" value="EAL domain-like"/>
    <property type="match status" value="1"/>
</dbReference>
<dbReference type="NCBIfam" id="TIGR00254">
    <property type="entry name" value="GGDEF"/>
    <property type="match status" value="1"/>
</dbReference>
<dbReference type="InterPro" id="IPR000160">
    <property type="entry name" value="GGDEF_dom"/>
</dbReference>
<dbReference type="KEGG" id="ppsc:EHS13_24440"/>
<dbReference type="SMART" id="SM00304">
    <property type="entry name" value="HAMP"/>
    <property type="match status" value="1"/>
</dbReference>
<dbReference type="CDD" id="cd01948">
    <property type="entry name" value="EAL"/>
    <property type="match status" value="1"/>
</dbReference>
<dbReference type="InterPro" id="IPR043128">
    <property type="entry name" value="Rev_trsase/Diguanyl_cyclase"/>
</dbReference>
<feature type="domain" description="EAL" evidence="5">
    <location>
        <begin position="580"/>
        <end position="833"/>
    </location>
</feature>
<accession>A0A6B8RQQ0</accession>
<dbReference type="InterPro" id="IPR052155">
    <property type="entry name" value="Biofilm_reg_signaling"/>
</dbReference>
<dbReference type="CDD" id="cd06225">
    <property type="entry name" value="HAMP"/>
    <property type="match status" value="1"/>
</dbReference>
<dbReference type="PANTHER" id="PTHR44757:SF2">
    <property type="entry name" value="BIOFILM ARCHITECTURE MAINTENANCE PROTEIN MBAA"/>
    <property type="match status" value="1"/>
</dbReference>
<dbReference type="PROSITE" id="PS50885">
    <property type="entry name" value="HAMP"/>
    <property type="match status" value="1"/>
</dbReference>
<dbReference type="PROSITE" id="PS50887">
    <property type="entry name" value="GGDEF"/>
    <property type="match status" value="1"/>
</dbReference>
<keyword evidence="4" id="KW-0812">Transmembrane</keyword>
<dbReference type="FunFam" id="3.20.20.450:FF:000001">
    <property type="entry name" value="Cyclic di-GMP phosphodiesterase yahA"/>
    <property type="match status" value="1"/>
</dbReference>
<evidence type="ECO:0000313" key="9">
    <source>
        <dbReference type="Proteomes" id="UP000426246"/>
    </source>
</evidence>
<dbReference type="Gene3D" id="3.30.70.270">
    <property type="match status" value="1"/>
</dbReference>
<feature type="transmembrane region" description="Helical" evidence="4">
    <location>
        <begin position="21"/>
        <end position="40"/>
    </location>
</feature>
<gene>
    <name evidence="8" type="ORF">EHS13_24440</name>
</gene>
<dbReference type="CDD" id="cd01949">
    <property type="entry name" value="GGDEF"/>
    <property type="match status" value="1"/>
</dbReference>
<evidence type="ECO:0000256" key="1">
    <source>
        <dbReference type="ARBA" id="ARBA00004236"/>
    </source>
</evidence>
<dbReference type="SMART" id="SM00267">
    <property type="entry name" value="GGDEF"/>
    <property type="match status" value="1"/>
</dbReference>
<evidence type="ECO:0000256" key="4">
    <source>
        <dbReference type="SAM" id="Phobius"/>
    </source>
</evidence>
<evidence type="ECO:0000259" key="5">
    <source>
        <dbReference type="PROSITE" id="PS50883"/>
    </source>
</evidence>
<keyword evidence="3 4" id="KW-0472">Membrane</keyword>
<dbReference type="Gene3D" id="3.20.20.450">
    <property type="entry name" value="EAL domain"/>
    <property type="match status" value="1"/>
</dbReference>
<dbReference type="PROSITE" id="PS50883">
    <property type="entry name" value="EAL"/>
    <property type="match status" value="1"/>
</dbReference>